<organism evidence="3 4">
    <name type="scientific">Arcanobacterium bovis</name>
    <dbReference type="NCBI Taxonomy" id="2529275"/>
    <lineage>
        <taxon>Bacteria</taxon>
        <taxon>Bacillati</taxon>
        <taxon>Actinomycetota</taxon>
        <taxon>Actinomycetes</taxon>
        <taxon>Actinomycetales</taxon>
        <taxon>Actinomycetaceae</taxon>
        <taxon>Arcanobacterium</taxon>
    </lineage>
</organism>
<reference evidence="3 4" key="1">
    <citation type="submission" date="2019-02" db="EMBL/GenBank/DDBJ databases">
        <title>Arcanobacterium bovis sp. nov., isolated from the milk of a cow with mastitis.</title>
        <authorList>
            <person name="Sammra O."/>
            <person name="Foster G."/>
            <person name="Hassan A."/>
            <person name="Alssahen M."/>
            <person name="Laemmler C."/>
            <person name="Borowiak M."/>
            <person name="Malorny B."/>
            <person name="Abdulmawjood A."/>
        </authorList>
    </citation>
    <scope>NUCLEOTIDE SEQUENCE [LARGE SCALE GENOMIC DNA]</scope>
    <source>
        <strain evidence="3 4">C605018/01/1</strain>
    </source>
</reference>
<dbReference type="PANTHER" id="PTHR12598">
    <property type="entry name" value="COPPER HOMEOSTASIS PROTEIN CUTC"/>
    <property type="match status" value="1"/>
</dbReference>
<sequence>MLEVICLNSTDAIAAQAGDAQRIELVGTMEMDGLSPSPQLVREVCSAVDIPVRVMLRTRDGFDVDGSAEVAQLAALAQDFYDAGAQGLVLGFLRDGRVDGTRIDALLSSVDSENPTFTFHRAIDHARSYQQAWEDLESLNFAPDTVLTAGSAAGVAAGMNNLLSLAKTNPWAAQRVLVGGGLSLEFIPSLLEAGYRDFHVGSKVRDGGSFDRPVRAELVQKWVDAVG</sequence>
<dbReference type="OrthoDB" id="9815677at2"/>
<evidence type="ECO:0000256" key="1">
    <source>
        <dbReference type="ARBA" id="ARBA00007768"/>
    </source>
</evidence>
<name>A0A4Q9V224_9ACTO</name>
<dbReference type="RefSeq" id="WP_131280848.1">
    <property type="nucleotide sequence ID" value="NZ_JBHSLR010000009.1"/>
</dbReference>
<dbReference type="Gene3D" id="3.20.20.380">
    <property type="entry name" value="Copper homeostasis (CutC) domain"/>
    <property type="match status" value="1"/>
</dbReference>
<dbReference type="GO" id="GO:0005507">
    <property type="term" value="F:copper ion binding"/>
    <property type="evidence" value="ECO:0007669"/>
    <property type="project" value="TreeGrafter"/>
</dbReference>
<accession>A0A4Q9V224</accession>
<evidence type="ECO:0000313" key="3">
    <source>
        <dbReference type="EMBL" id="TBW22180.1"/>
    </source>
</evidence>
<dbReference type="AlphaFoldDB" id="A0A4Q9V224"/>
<dbReference type="PANTHER" id="PTHR12598:SF0">
    <property type="entry name" value="COPPER HOMEOSTASIS PROTEIN CUTC HOMOLOG"/>
    <property type="match status" value="1"/>
</dbReference>
<dbReference type="InterPro" id="IPR005627">
    <property type="entry name" value="CutC-like"/>
</dbReference>
<dbReference type="SUPFAM" id="SSF110395">
    <property type="entry name" value="CutC-like"/>
    <property type="match status" value="1"/>
</dbReference>
<evidence type="ECO:0000313" key="4">
    <source>
        <dbReference type="Proteomes" id="UP000293036"/>
    </source>
</evidence>
<comment type="similarity">
    <text evidence="1">Belongs to the CutC family.</text>
</comment>
<dbReference type="Proteomes" id="UP000293036">
    <property type="component" value="Unassembled WGS sequence"/>
</dbReference>
<protein>
    <recommendedName>
        <fullName evidence="2">Copper homeostasis protein cutC homolog</fullName>
    </recommendedName>
</protein>
<gene>
    <name evidence="3" type="ORF">EZJ44_04985</name>
</gene>
<dbReference type="Pfam" id="PF03932">
    <property type="entry name" value="CutC"/>
    <property type="match status" value="1"/>
</dbReference>
<proteinExistence type="inferred from homology"/>
<keyword evidence="4" id="KW-1185">Reference proteome</keyword>
<dbReference type="InterPro" id="IPR036822">
    <property type="entry name" value="CutC-like_dom_sf"/>
</dbReference>
<dbReference type="EMBL" id="SJDT01000003">
    <property type="protein sequence ID" value="TBW22180.1"/>
    <property type="molecule type" value="Genomic_DNA"/>
</dbReference>
<comment type="caution">
    <text evidence="3">The sequence shown here is derived from an EMBL/GenBank/DDBJ whole genome shotgun (WGS) entry which is preliminary data.</text>
</comment>
<evidence type="ECO:0000256" key="2">
    <source>
        <dbReference type="ARBA" id="ARBA00019014"/>
    </source>
</evidence>